<dbReference type="Pfam" id="PF10391">
    <property type="entry name" value="DNA_pol_lambd_f"/>
    <property type="match status" value="1"/>
</dbReference>
<dbReference type="GO" id="GO:0003887">
    <property type="term" value="F:DNA-directed DNA polymerase activity"/>
    <property type="evidence" value="ECO:0007669"/>
    <property type="project" value="UniProtKB-KW"/>
</dbReference>
<evidence type="ECO:0000256" key="18">
    <source>
        <dbReference type="PIRSR" id="PIRSR622312-50"/>
    </source>
</evidence>
<dbReference type="InterPro" id="IPR043519">
    <property type="entry name" value="NT_sf"/>
</dbReference>
<dbReference type="GO" id="GO:0006303">
    <property type="term" value="P:double-strand break repair via nonhomologous end joining"/>
    <property type="evidence" value="ECO:0007669"/>
    <property type="project" value="TreeGrafter"/>
</dbReference>
<keyword evidence="6" id="KW-0237">DNA synthesis</keyword>
<evidence type="ECO:0000256" key="11">
    <source>
        <dbReference type="ARBA" id="ARBA00022763"/>
    </source>
</evidence>
<dbReference type="GO" id="GO:0046872">
    <property type="term" value="F:metal ion binding"/>
    <property type="evidence" value="ECO:0007669"/>
    <property type="project" value="UniProtKB-KW"/>
</dbReference>
<dbReference type="EC" id="2.7.7.7" evidence="4"/>
<dbReference type="PRINTS" id="PR00869">
    <property type="entry name" value="DNAPOLX"/>
</dbReference>
<keyword evidence="10" id="KW-0479">Metal-binding</keyword>
<dbReference type="SUPFAM" id="SSF81585">
    <property type="entry name" value="PsbU/PolX domain-like"/>
    <property type="match status" value="1"/>
</dbReference>
<evidence type="ECO:0000256" key="12">
    <source>
        <dbReference type="ARBA" id="ARBA00022932"/>
    </source>
</evidence>
<feature type="domain" description="BRCT" evidence="20">
    <location>
        <begin position="158"/>
        <end position="261"/>
    </location>
</feature>
<evidence type="ECO:0000313" key="21">
    <source>
        <dbReference type="EMBL" id="KAK2596177.1"/>
    </source>
</evidence>
<evidence type="ECO:0000256" key="8">
    <source>
        <dbReference type="ARBA" id="ARBA00022695"/>
    </source>
</evidence>
<dbReference type="InterPro" id="IPR002008">
    <property type="entry name" value="DNA_pol_X_beta-like"/>
</dbReference>
<dbReference type="Pfam" id="PF14791">
    <property type="entry name" value="DNA_pol_B_thumb"/>
    <property type="match status" value="1"/>
</dbReference>
<dbReference type="GO" id="GO:0006260">
    <property type="term" value="P:DNA replication"/>
    <property type="evidence" value="ECO:0007669"/>
    <property type="project" value="UniProtKB-KW"/>
</dbReference>
<keyword evidence="9" id="KW-0235">DNA replication</keyword>
<keyword evidence="11" id="KW-0227">DNA damage</keyword>
<dbReference type="PANTHER" id="PTHR11276">
    <property type="entry name" value="DNA POLYMERASE TYPE-X FAMILY MEMBER"/>
    <property type="match status" value="1"/>
</dbReference>
<keyword evidence="7" id="KW-0808">Transferase</keyword>
<keyword evidence="22" id="KW-1185">Reference proteome</keyword>
<dbReference type="InterPro" id="IPR037160">
    <property type="entry name" value="DNA_Pol_thumb_sf"/>
</dbReference>
<dbReference type="CDD" id="cd00141">
    <property type="entry name" value="NT_POLXc"/>
    <property type="match status" value="1"/>
</dbReference>
<reference evidence="21" key="1">
    <citation type="submission" date="2023-06" db="EMBL/GenBank/DDBJ databases">
        <title>Conoideocrella luteorostrata (Hypocreales: Clavicipitaceae), a potential biocontrol fungus for elongate hemlock scale in United States Christmas tree production areas.</title>
        <authorList>
            <person name="Barrett H."/>
            <person name="Lovett B."/>
            <person name="Macias A.M."/>
            <person name="Stajich J.E."/>
            <person name="Kasson M.T."/>
        </authorList>
    </citation>
    <scope>NUCLEOTIDE SEQUENCE</scope>
    <source>
        <strain evidence="21">ARSEF 14590</strain>
    </source>
</reference>
<dbReference type="Gene3D" id="3.30.460.10">
    <property type="entry name" value="Beta Polymerase, domain 2"/>
    <property type="match status" value="1"/>
</dbReference>
<feature type="compositionally biased region" description="Polar residues" evidence="19">
    <location>
        <begin position="110"/>
        <end position="124"/>
    </location>
</feature>
<dbReference type="PROSITE" id="PS50172">
    <property type="entry name" value="BRCT"/>
    <property type="match status" value="1"/>
</dbReference>
<feature type="active site" description="Nucleophile; Schiff-base intermediate with DNA; for 5'-dRP lyase activity" evidence="18">
    <location>
        <position position="518"/>
    </location>
</feature>
<comment type="caution">
    <text evidence="21">The sequence shown here is derived from an EMBL/GenBank/DDBJ whole genome shotgun (WGS) entry which is preliminary data.</text>
</comment>
<sequence>MTPEQPHLGEKIAYFSLMKELGNSSDDLDAQEQLDRHHRMRFFTKDGGLQRQGQQQHLLWRDASKTATPVTRAIQQTRRHTRTDELVDLTADDTVIPETVRVSKFHRGSRNSNNTRFSLPAASNTATTATATATTESPSLHVRNGMKRKREALKLRPEDEQIFKGLSFYYIPNNDIAPARRLRINKSREYGAVWAREDALAATHVVVDKEIDFSAVEKILGTGQKQQQQQQQEKEVRVVNEDYPIDCIRFRSMLDHKQKKYQVPGQPLPQQQQQQQVAHEEVTTGCEESAKSLQLKPQHGDTRRWDYVPRLGTPLRSVESSVSAKGTAQVDSQLVSLDVGRAASNLDTIIPSGERTAQEVHEEVQEEELHGKDAEYVDDELSQCVTMMQEFKDLPLDNDDDDDSRSMTEPIEIPSDPDERDPSEDEQEKQKPGRKGGRFEDLFACNQSGAQDAKSTNPNSRTIEVLQSMANYYDRISDHWRTLGYRKAITTLRRQDTKISTEEEAYRLPHIGRRIAQKIEEIVTTAKLRRLEYAEDEDDGALQLFLRIYGVGNKQAQQWVSQGHRTLDDLKTSAKTKLNPSQRIGIDHFDDLNTMIPRREVEALGVVVRTAAAQIDPLAELIIGGSYRRGASSSGDVDFIVTKPEVSVSRLRVFLAELIRVLTNNGFLTAHLASFHTQGDGSKFHGCCVLPKTKGIHDDDDDKYRPIWRRVDFLLVPETELGAALIYFTGNDIFNRSIRLLASKKGMRLNQRGLYKNVLRGPDRSKLSEGELVEGRSERKIFEILGVKWREPHERWC</sequence>
<evidence type="ECO:0000256" key="17">
    <source>
        <dbReference type="ARBA" id="ARBA00049244"/>
    </source>
</evidence>
<dbReference type="InterPro" id="IPR010996">
    <property type="entry name" value="HHH_MUS81"/>
</dbReference>
<dbReference type="FunFam" id="1.10.150.110:FF:000005">
    <property type="entry name" value="DNA polymerase POL4"/>
    <property type="match status" value="1"/>
</dbReference>
<dbReference type="SUPFAM" id="SSF81301">
    <property type="entry name" value="Nucleotidyltransferase"/>
    <property type="match status" value="1"/>
</dbReference>
<dbReference type="SMART" id="SM00483">
    <property type="entry name" value="POLXc"/>
    <property type="match status" value="1"/>
</dbReference>
<proteinExistence type="inferred from homology"/>
<dbReference type="AlphaFoldDB" id="A0AAJ0CQF1"/>
<dbReference type="FunFam" id="3.30.210.10:FF:000001">
    <property type="entry name" value="DNA polymerase lambda"/>
    <property type="match status" value="1"/>
</dbReference>
<evidence type="ECO:0000256" key="9">
    <source>
        <dbReference type="ARBA" id="ARBA00022705"/>
    </source>
</evidence>
<dbReference type="Gene3D" id="1.10.150.110">
    <property type="entry name" value="DNA polymerase beta, N-terminal domain-like"/>
    <property type="match status" value="1"/>
</dbReference>
<dbReference type="PRINTS" id="PR00870">
    <property type="entry name" value="DNAPOLXBETA"/>
</dbReference>
<evidence type="ECO:0000256" key="16">
    <source>
        <dbReference type="ARBA" id="ARBA00023242"/>
    </source>
</evidence>
<evidence type="ECO:0000256" key="19">
    <source>
        <dbReference type="SAM" id="MobiDB-lite"/>
    </source>
</evidence>
<name>A0AAJ0CQF1_9HYPO</name>
<evidence type="ECO:0000256" key="6">
    <source>
        <dbReference type="ARBA" id="ARBA00022634"/>
    </source>
</evidence>
<evidence type="ECO:0000256" key="3">
    <source>
        <dbReference type="ARBA" id="ARBA00008323"/>
    </source>
</evidence>
<dbReference type="Gene3D" id="3.30.210.10">
    <property type="entry name" value="DNA polymerase, thumb domain"/>
    <property type="match status" value="1"/>
</dbReference>
<dbReference type="Proteomes" id="UP001251528">
    <property type="component" value="Unassembled WGS sequence"/>
</dbReference>
<feature type="region of interest" description="Disordered" evidence="19">
    <location>
        <begin position="393"/>
        <end position="440"/>
    </location>
</feature>
<dbReference type="PANTHER" id="PTHR11276:SF28">
    <property type="entry name" value="DNA POLYMERASE LAMBDA"/>
    <property type="match status" value="1"/>
</dbReference>
<dbReference type="InterPro" id="IPR019843">
    <property type="entry name" value="DNA_pol-X_BS"/>
</dbReference>
<dbReference type="Pfam" id="PF14792">
    <property type="entry name" value="DNA_pol_B_palm"/>
    <property type="match status" value="1"/>
</dbReference>
<gene>
    <name evidence="21" type="ORF">QQS21_006382</name>
</gene>
<dbReference type="InterPro" id="IPR028207">
    <property type="entry name" value="DNA_pol_B_palm_palm"/>
</dbReference>
<feature type="compositionally biased region" description="Low complexity" evidence="19">
    <location>
        <begin position="125"/>
        <end position="135"/>
    </location>
</feature>
<evidence type="ECO:0000313" key="22">
    <source>
        <dbReference type="Proteomes" id="UP001251528"/>
    </source>
</evidence>
<dbReference type="FunFam" id="1.10.150.20:FF:000010">
    <property type="entry name" value="DNA polymerase lambda"/>
    <property type="match status" value="1"/>
</dbReference>
<dbReference type="InterPro" id="IPR002054">
    <property type="entry name" value="DNA-dir_DNA_pol_X"/>
</dbReference>
<evidence type="ECO:0000256" key="10">
    <source>
        <dbReference type="ARBA" id="ARBA00022723"/>
    </source>
</evidence>
<feature type="compositionally biased region" description="Basic and acidic residues" evidence="19">
    <location>
        <begin position="356"/>
        <end position="375"/>
    </location>
</feature>
<dbReference type="InterPro" id="IPR018944">
    <property type="entry name" value="DNA_pol_lambd_fingers_domain"/>
</dbReference>
<evidence type="ECO:0000256" key="13">
    <source>
        <dbReference type="ARBA" id="ARBA00023125"/>
    </source>
</evidence>
<dbReference type="Gene3D" id="1.10.150.20">
    <property type="entry name" value="5' to 3' exonuclease, C-terminal subdomain"/>
    <property type="match status" value="1"/>
</dbReference>
<evidence type="ECO:0000256" key="5">
    <source>
        <dbReference type="ARBA" id="ARBA00016513"/>
    </source>
</evidence>
<dbReference type="GO" id="GO:0016829">
    <property type="term" value="F:lyase activity"/>
    <property type="evidence" value="ECO:0007669"/>
    <property type="project" value="UniProtKB-KW"/>
</dbReference>
<dbReference type="InterPro" id="IPR027421">
    <property type="entry name" value="DNA_pol_lamdba_lyase_dom_sf"/>
</dbReference>
<dbReference type="InterPro" id="IPR029398">
    <property type="entry name" value="PolB_thumb"/>
</dbReference>
<comment type="similarity">
    <text evidence="3">Belongs to the DNA polymerase type-X family.</text>
</comment>
<comment type="catalytic activity">
    <reaction evidence="17">
        <text>DNA(n) + a 2'-deoxyribonucleoside 5'-triphosphate = DNA(n+1) + diphosphate</text>
        <dbReference type="Rhea" id="RHEA:22508"/>
        <dbReference type="Rhea" id="RHEA-COMP:17339"/>
        <dbReference type="Rhea" id="RHEA-COMP:17340"/>
        <dbReference type="ChEBI" id="CHEBI:33019"/>
        <dbReference type="ChEBI" id="CHEBI:61560"/>
        <dbReference type="ChEBI" id="CHEBI:173112"/>
        <dbReference type="EC" id="2.7.7.7"/>
    </reaction>
</comment>
<dbReference type="InterPro" id="IPR001357">
    <property type="entry name" value="BRCT_dom"/>
</dbReference>
<dbReference type="Gene3D" id="3.40.50.10190">
    <property type="entry name" value="BRCT domain"/>
    <property type="match status" value="1"/>
</dbReference>
<feature type="region of interest" description="Disordered" evidence="19">
    <location>
        <begin position="353"/>
        <end position="375"/>
    </location>
</feature>
<evidence type="ECO:0000256" key="1">
    <source>
        <dbReference type="ARBA" id="ARBA00001936"/>
    </source>
</evidence>
<keyword evidence="12" id="KW-0239">DNA-directed DNA polymerase</keyword>
<evidence type="ECO:0000256" key="14">
    <source>
        <dbReference type="ARBA" id="ARBA00023204"/>
    </source>
</evidence>
<dbReference type="Pfam" id="PF14716">
    <property type="entry name" value="HHH_8"/>
    <property type="match status" value="1"/>
</dbReference>
<comment type="subcellular location">
    <subcellularLocation>
        <location evidence="2">Nucleus</location>
    </subcellularLocation>
</comment>
<dbReference type="GO" id="GO:0003677">
    <property type="term" value="F:DNA binding"/>
    <property type="evidence" value="ECO:0007669"/>
    <property type="project" value="UniProtKB-KW"/>
</dbReference>
<dbReference type="PROSITE" id="PS00522">
    <property type="entry name" value="DNA_POLYMERASE_X"/>
    <property type="match status" value="1"/>
</dbReference>
<dbReference type="GO" id="GO:0005634">
    <property type="term" value="C:nucleus"/>
    <property type="evidence" value="ECO:0007669"/>
    <property type="project" value="UniProtKB-SubCell"/>
</dbReference>
<feature type="region of interest" description="Disordered" evidence="19">
    <location>
        <begin position="108"/>
        <end position="144"/>
    </location>
</feature>
<keyword evidence="16" id="KW-0539">Nucleus</keyword>
<dbReference type="InterPro" id="IPR022312">
    <property type="entry name" value="DNA_pol_X"/>
</dbReference>
<keyword evidence="8" id="KW-0548">Nucleotidyltransferase</keyword>
<keyword evidence="13" id="KW-0238">DNA-binding</keyword>
<evidence type="ECO:0000256" key="7">
    <source>
        <dbReference type="ARBA" id="ARBA00022679"/>
    </source>
</evidence>
<organism evidence="21 22">
    <name type="scientific">Conoideocrella luteorostrata</name>
    <dbReference type="NCBI Taxonomy" id="1105319"/>
    <lineage>
        <taxon>Eukaryota</taxon>
        <taxon>Fungi</taxon>
        <taxon>Dikarya</taxon>
        <taxon>Ascomycota</taxon>
        <taxon>Pezizomycotina</taxon>
        <taxon>Sordariomycetes</taxon>
        <taxon>Hypocreomycetidae</taxon>
        <taxon>Hypocreales</taxon>
        <taxon>Clavicipitaceae</taxon>
        <taxon>Conoideocrella</taxon>
    </lineage>
</organism>
<comment type="cofactor">
    <cofactor evidence="1">
        <name>Mn(2+)</name>
        <dbReference type="ChEBI" id="CHEBI:29035"/>
    </cofactor>
</comment>
<keyword evidence="14" id="KW-0234">DNA repair</keyword>
<evidence type="ECO:0000259" key="20">
    <source>
        <dbReference type="PROSITE" id="PS50172"/>
    </source>
</evidence>
<dbReference type="EMBL" id="JASWJB010000118">
    <property type="protein sequence ID" value="KAK2596177.1"/>
    <property type="molecule type" value="Genomic_DNA"/>
</dbReference>
<evidence type="ECO:0000256" key="4">
    <source>
        <dbReference type="ARBA" id="ARBA00012417"/>
    </source>
</evidence>
<evidence type="ECO:0000256" key="15">
    <source>
        <dbReference type="ARBA" id="ARBA00023239"/>
    </source>
</evidence>
<evidence type="ECO:0000256" key="2">
    <source>
        <dbReference type="ARBA" id="ARBA00004123"/>
    </source>
</evidence>
<dbReference type="InterPro" id="IPR036420">
    <property type="entry name" value="BRCT_dom_sf"/>
</dbReference>
<accession>A0AAJ0CQF1</accession>
<dbReference type="SUPFAM" id="SSF47802">
    <property type="entry name" value="DNA polymerase beta, N-terminal domain-like"/>
    <property type="match status" value="1"/>
</dbReference>
<keyword evidence="15" id="KW-0456">Lyase</keyword>
<feature type="compositionally biased region" description="Acidic residues" evidence="19">
    <location>
        <begin position="415"/>
        <end position="427"/>
    </location>
</feature>
<protein>
    <recommendedName>
        <fullName evidence="5">DNA polymerase lambda</fullName>
        <ecNumber evidence="4">2.7.7.7</ecNumber>
    </recommendedName>
</protein>